<dbReference type="InterPro" id="IPR029151">
    <property type="entry name" value="Sensor-like_sf"/>
</dbReference>
<evidence type="ECO:0000313" key="8">
    <source>
        <dbReference type="EMBL" id="AFL69200.1"/>
    </source>
</evidence>
<evidence type="ECO:0000256" key="2">
    <source>
        <dbReference type="ARBA" id="ARBA00029447"/>
    </source>
</evidence>
<dbReference type="Proteomes" id="UP000006176">
    <property type="component" value="Chromosome"/>
</dbReference>
<keyword evidence="4" id="KW-0175">Coiled coil</keyword>
<sequence length="650" mass="71786">MQQWSISKKIYLPLFGSIFIGFLLILTFSYLSIQSIENDVYKSEEESLKVYVTNQLNAQYDVALTNAITIASNYYVMQSLINQDRSLAMKGLQELTQLYKEQTTYKEAQIHIHTHDIKSFLRDWMPNKFGDDLSSFRQTIKKVKESKKPLKAIEMGVAGMSLRGVAPVLKETEYLGSVEFINSFDAVVVNAKKDLGASVMFLTDKKLLNLSATAKDALLAKDTALSQKKEISNIKLFEEIKELNLASMGARFTTQNYFVVREELLSFDGSRAGEVLIAKELEAVKAVVHEAQYVLIKQLLIMGVVTSFIMAMLILALNKMVITPIQELKQRAENLSSGDGDLTKKMEIKSGDEIGQTSKAFNLFIDKVRTTVSLAKSSSNENASVANELSSTALEVGKRAEETALIVNDTHHMSQSMKEELANSLQKAEASKEEINTAHAKLIQAKEQILKMAAQVQSNAHIEIELARQISQLSQDADQVKGVLTVISDIADQTNLLALNAAIEAARAGEHGRGFAVVADEVRNLAERTQKSLTEINATINVIVQAINDASDHMNTNSKSMENLTLIASSVEQNITETTIIMDNATLSSEHTVQDYVQTGKKIDAIVTKIEQINTITLSNTRSMEEVSGATDHLSGLTENLNSVLGNFRT</sequence>
<dbReference type="AlphaFoldDB" id="I3XZ26"/>
<dbReference type="PATRIC" id="fig|760154.4.peg.1917"/>
<dbReference type="Pfam" id="PF00672">
    <property type="entry name" value="HAMP"/>
    <property type="match status" value="1"/>
</dbReference>
<dbReference type="InterPro" id="IPR029150">
    <property type="entry name" value="dCache_3"/>
</dbReference>
<dbReference type="SMART" id="SM00304">
    <property type="entry name" value="HAMP"/>
    <property type="match status" value="1"/>
</dbReference>
<name>I3XZ26_SULBS</name>
<dbReference type="Pfam" id="PF14827">
    <property type="entry name" value="dCache_3"/>
    <property type="match status" value="1"/>
</dbReference>
<keyword evidence="5" id="KW-1133">Transmembrane helix</keyword>
<reference evidence="8 9" key="1">
    <citation type="submission" date="2012-06" db="EMBL/GenBank/DDBJ databases">
        <title>Complete sequence of Sulfurospirillum barnesii SES-3.</title>
        <authorList>
            <consortium name="US DOE Joint Genome Institute"/>
            <person name="Lucas S."/>
            <person name="Han J."/>
            <person name="Lapidus A."/>
            <person name="Cheng J.-F."/>
            <person name="Goodwin L."/>
            <person name="Pitluck S."/>
            <person name="Peters L."/>
            <person name="Ovchinnikova G."/>
            <person name="Lu M."/>
            <person name="Detter J.C."/>
            <person name="Han C."/>
            <person name="Tapia R."/>
            <person name="Land M."/>
            <person name="Hauser L."/>
            <person name="Kyrpides N."/>
            <person name="Ivanova N."/>
            <person name="Pagani I."/>
            <person name="Stolz J."/>
            <person name="Arkin A."/>
            <person name="Dehal P."/>
            <person name="Oremland R."/>
            <person name="Saltikov C."/>
            <person name="Basu P."/>
            <person name="Hollibaugh J."/>
            <person name="Newman D."/>
            <person name="Stolyar S."/>
            <person name="Hazen T."/>
            <person name="Woyke T."/>
        </authorList>
    </citation>
    <scope>NUCLEOTIDE SEQUENCE [LARGE SCALE GENOMIC DNA]</scope>
    <source>
        <strain evidence="9">ATCC 700032 / DSM 10660 / SES-3</strain>
    </source>
</reference>
<feature type="transmembrane region" description="Helical" evidence="5">
    <location>
        <begin position="12"/>
        <end position="33"/>
    </location>
</feature>
<gene>
    <name evidence="8" type="ordered locus">Sulba_1920</name>
</gene>
<evidence type="ECO:0000256" key="4">
    <source>
        <dbReference type="SAM" id="Coils"/>
    </source>
</evidence>
<evidence type="ECO:0000256" key="3">
    <source>
        <dbReference type="PROSITE-ProRule" id="PRU00284"/>
    </source>
</evidence>
<dbReference type="SUPFAM" id="SSF103190">
    <property type="entry name" value="Sensory domain-like"/>
    <property type="match status" value="1"/>
</dbReference>
<evidence type="ECO:0000256" key="1">
    <source>
        <dbReference type="ARBA" id="ARBA00023224"/>
    </source>
</evidence>
<dbReference type="OrthoDB" id="9781638at2"/>
<dbReference type="GO" id="GO:0016020">
    <property type="term" value="C:membrane"/>
    <property type="evidence" value="ECO:0007669"/>
    <property type="project" value="InterPro"/>
</dbReference>
<dbReference type="SMART" id="SM00283">
    <property type="entry name" value="MA"/>
    <property type="match status" value="1"/>
</dbReference>
<keyword evidence="1 3" id="KW-0807">Transducer</keyword>
<feature type="domain" description="Methyl-accepting transducer" evidence="6">
    <location>
        <begin position="378"/>
        <end position="635"/>
    </location>
</feature>
<feature type="transmembrane region" description="Helical" evidence="5">
    <location>
        <begin position="299"/>
        <end position="321"/>
    </location>
</feature>
<keyword evidence="5" id="KW-0472">Membrane</keyword>
<dbReference type="STRING" id="760154.Sulba_1920"/>
<dbReference type="PANTHER" id="PTHR32089:SF114">
    <property type="entry name" value="METHYL-ACCEPTING CHEMOTAXIS PROTEIN MCPB"/>
    <property type="match status" value="1"/>
</dbReference>
<dbReference type="PANTHER" id="PTHR32089">
    <property type="entry name" value="METHYL-ACCEPTING CHEMOTAXIS PROTEIN MCPB"/>
    <property type="match status" value="1"/>
</dbReference>
<feature type="coiled-coil region" evidence="4">
    <location>
        <begin position="414"/>
        <end position="448"/>
    </location>
</feature>
<evidence type="ECO:0000313" key="9">
    <source>
        <dbReference type="Proteomes" id="UP000006176"/>
    </source>
</evidence>
<dbReference type="KEGG" id="sba:Sulba_1920"/>
<dbReference type="PROSITE" id="PS50111">
    <property type="entry name" value="CHEMOTAXIS_TRANSDUC_2"/>
    <property type="match status" value="1"/>
</dbReference>
<dbReference type="SUPFAM" id="SSF58104">
    <property type="entry name" value="Methyl-accepting chemotaxis protein (MCP) signaling domain"/>
    <property type="match status" value="1"/>
</dbReference>
<dbReference type="CDD" id="cd06225">
    <property type="entry name" value="HAMP"/>
    <property type="match status" value="1"/>
</dbReference>
<keyword evidence="9" id="KW-1185">Reference proteome</keyword>
<comment type="similarity">
    <text evidence="2">Belongs to the methyl-accepting chemotaxis (MCP) protein family.</text>
</comment>
<dbReference type="eggNOG" id="COG0840">
    <property type="taxonomic scope" value="Bacteria"/>
</dbReference>
<evidence type="ECO:0000256" key="5">
    <source>
        <dbReference type="SAM" id="Phobius"/>
    </source>
</evidence>
<proteinExistence type="inferred from homology"/>
<dbReference type="InterPro" id="IPR004089">
    <property type="entry name" value="MCPsignal_dom"/>
</dbReference>
<accession>I3XZ26</accession>
<keyword evidence="5" id="KW-0812">Transmembrane</keyword>
<evidence type="ECO:0000259" key="7">
    <source>
        <dbReference type="PROSITE" id="PS50885"/>
    </source>
</evidence>
<evidence type="ECO:0000259" key="6">
    <source>
        <dbReference type="PROSITE" id="PS50111"/>
    </source>
</evidence>
<dbReference type="HOGENOM" id="CLU_000445_107_19_7"/>
<dbReference type="InterPro" id="IPR003660">
    <property type="entry name" value="HAMP_dom"/>
</dbReference>
<feature type="domain" description="HAMP" evidence="7">
    <location>
        <begin position="319"/>
        <end position="373"/>
    </location>
</feature>
<dbReference type="Gene3D" id="1.10.287.950">
    <property type="entry name" value="Methyl-accepting chemotaxis protein"/>
    <property type="match status" value="1"/>
</dbReference>
<dbReference type="EMBL" id="CP003333">
    <property type="protein sequence ID" value="AFL69200.1"/>
    <property type="molecule type" value="Genomic_DNA"/>
</dbReference>
<dbReference type="PROSITE" id="PS50885">
    <property type="entry name" value="HAMP"/>
    <property type="match status" value="1"/>
</dbReference>
<dbReference type="GO" id="GO:0007165">
    <property type="term" value="P:signal transduction"/>
    <property type="evidence" value="ECO:0007669"/>
    <property type="project" value="UniProtKB-KW"/>
</dbReference>
<dbReference type="RefSeq" id="WP_014770076.1">
    <property type="nucleotide sequence ID" value="NC_018002.1"/>
</dbReference>
<dbReference type="Pfam" id="PF00015">
    <property type="entry name" value="MCPsignal"/>
    <property type="match status" value="1"/>
</dbReference>
<protein>
    <submittedName>
        <fullName evidence="8">Methyl-accepting chemotaxis protein</fullName>
    </submittedName>
</protein>
<organism evidence="8 9">
    <name type="scientific">Sulfurospirillum barnesii (strain ATCC 700032 / DSM 10660 / SES-3)</name>
    <dbReference type="NCBI Taxonomy" id="760154"/>
    <lineage>
        <taxon>Bacteria</taxon>
        <taxon>Pseudomonadati</taxon>
        <taxon>Campylobacterota</taxon>
        <taxon>Epsilonproteobacteria</taxon>
        <taxon>Campylobacterales</taxon>
        <taxon>Sulfurospirillaceae</taxon>
        <taxon>Sulfurospirillum</taxon>
    </lineage>
</organism>